<reference evidence="1" key="1">
    <citation type="journal article" date="2020" name="Nature">
        <title>Giant virus diversity and host interactions through global metagenomics.</title>
        <authorList>
            <person name="Schulz F."/>
            <person name="Roux S."/>
            <person name="Paez-Espino D."/>
            <person name="Jungbluth S."/>
            <person name="Walsh D.A."/>
            <person name="Denef V.J."/>
            <person name="McMahon K.D."/>
            <person name="Konstantinidis K.T."/>
            <person name="Eloe-Fadrosh E.A."/>
            <person name="Kyrpides N.C."/>
            <person name="Woyke T."/>
        </authorList>
    </citation>
    <scope>NUCLEOTIDE SEQUENCE</scope>
    <source>
        <strain evidence="1">GVMAG-M-3300009180-45</strain>
    </source>
</reference>
<proteinExistence type="predicted"/>
<evidence type="ECO:0000313" key="1">
    <source>
        <dbReference type="EMBL" id="QHT35445.1"/>
    </source>
</evidence>
<organism evidence="1">
    <name type="scientific">viral metagenome</name>
    <dbReference type="NCBI Taxonomy" id="1070528"/>
    <lineage>
        <taxon>unclassified sequences</taxon>
        <taxon>metagenomes</taxon>
        <taxon>organismal metagenomes</taxon>
    </lineage>
</organism>
<dbReference type="AlphaFoldDB" id="A0A6C0F8F5"/>
<protein>
    <submittedName>
        <fullName evidence="1">Uncharacterized protein</fullName>
    </submittedName>
</protein>
<sequence length="79" mass="9205">MDYTLLRYTDGTQTVCTKNWTRRQLYDLERYVFVYPQKIRVCSCLKNPWAKDTLSFLGVQWSPATEQCTSQTPSSTPST</sequence>
<accession>A0A6C0F8F5</accession>
<dbReference type="EMBL" id="MN739021">
    <property type="protein sequence ID" value="QHT35445.1"/>
    <property type="molecule type" value="Genomic_DNA"/>
</dbReference>
<name>A0A6C0F8F5_9ZZZZ</name>